<sequence>MITGVIRFLGVAIIQRFVGQGKGGVQAEHTVNHAGFILVGGLDKIDVFLNSGFHFIGTVSVRNLIAKAGTYAQLLGDISNCKEAVFNLAIAGVVIHHSGNTLLNTVDISIVCAVFIVFVCQVAVNGPPLAV</sequence>
<comment type="caution">
    <text evidence="1">The sequence shown here is derived from an EMBL/GenBank/DDBJ whole genome shotgun (WGS) entry which is preliminary data.</text>
</comment>
<accession>A0A645H7Y4</accession>
<reference evidence="1" key="1">
    <citation type="submission" date="2019-08" db="EMBL/GenBank/DDBJ databases">
        <authorList>
            <person name="Kucharzyk K."/>
            <person name="Murdoch R.W."/>
            <person name="Higgins S."/>
            <person name="Loffler F."/>
        </authorList>
    </citation>
    <scope>NUCLEOTIDE SEQUENCE</scope>
</reference>
<dbReference type="EMBL" id="VSSQ01083645">
    <property type="protein sequence ID" value="MPN31903.1"/>
    <property type="molecule type" value="Genomic_DNA"/>
</dbReference>
<proteinExistence type="predicted"/>
<name>A0A645H7Y4_9ZZZZ</name>
<evidence type="ECO:0000313" key="1">
    <source>
        <dbReference type="EMBL" id="MPN31903.1"/>
    </source>
</evidence>
<protein>
    <submittedName>
        <fullName evidence="1">Uncharacterized protein</fullName>
    </submittedName>
</protein>
<gene>
    <name evidence="1" type="ORF">SDC9_179378</name>
</gene>
<organism evidence="1">
    <name type="scientific">bioreactor metagenome</name>
    <dbReference type="NCBI Taxonomy" id="1076179"/>
    <lineage>
        <taxon>unclassified sequences</taxon>
        <taxon>metagenomes</taxon>
        <taxon>ecological metagenomes</taxon>
    </lineage>
</organism>
<dbReference type="AlphaFoldDB" id="A0A645H7Y4"/>